<accession>X0SEP5</accession>
<sequence length="225" mass="25218">MKDAAGDGDRSGGGGKSLRFALVATLLFFLALETALRLTGADRVGEEEFYRNIFDPLTLPIPGTTNPYSDIVEFMNKGGFRGPDFGRAKPEDTFRIVCLGDSTTFSLGRYEESYPYLLEKILNEGRPSKRIEVINAGVPGTNIYQQRLLFERLFAGTDPDMVLLMSGPNCRGDLKDYRDRMKKPHRAILRRVNLALYHLALYRVAMRILKGGVSEEVRDDSRANS</sequence>
<comment type="caution">
    <text evidence="1">The sequence shown here is derived from an EMBL/GenBank/DDBJ whole genome shotgun (WGS) entry which is preliminary data.</text>
</comment>
<proteinExistence type="predicted"/>
<dbReference type="GO" id="GO:0004622">
    <property type="term" value="F:phosphatidylcholine lysophospholipase activity"/>
    <property type="evidence" value="ECO:0007669"/>
    <property type="project" value="TreeGrafter"/>
</dbReference>
<evidence type="ECO:0008006" key="2">
    <source>
        <dbReference type="Google" id="ProtNLM"/>
    </source>
</evidence>
<dbReference type="AlphaFoldDB" id="X0SEP5"/>
<dbReference type="InterPro" id="IPR036514">
    <property type="entry name" value="SGNH_hydro_sf"/>
</dbReference>
<protein>
    <recommendedName>
        <fullName evidence="2">SGNH hydrolase-type esterase domain-containing protein</fullName>
    </recommendedName>
</protein>
<dbReference type="Gene3D" id="3.40.50.1110">
    <property type="entry name" value="SGNH hydrolase"/>
    <property type="match status" value="1"/>
</dbReference>
<gene>
    <name evidence="1" type="ORF">S01H1_06212</name>
</gene>
<dbReference type="SUPFAM" id="SSF52266">
    <property type="entry name" value="SGNH hydrolase"/>
    <property type="match status" value="1"/>
</dbReference>
<reference evidence="1" key="1">
    <citation type="journal article" date="2014" name="Front. Microbiol.">
        <title>High frequency of phylogenetically diverse reductive dehalogenase-homologous genes in deep subseafloor sedimentary metagenomes.</title>
        <authorList>
            <person name="Kawai M."/>
            <person name="Futagami T."/>
            <person name="Toyoda A."/>
            <person name="Takaki Y."/>
            <person name="Nishi S."/>
            <person name="Hori S."/>
            <person name="Arai W."/>
            <person name="Tsubouchi T."/>
            <person name="Morono Y."/>
            <person name="Uchiyama I."/>
            <person name="Ito T."/>
            <person name="Fujiyama A."/>
            <person name="Inagaki F."/>
            <person name="Takami H."/>
        </authorList>
    </citation>
    <scope>NUCLEOTIDE SEQUENCE</scope>
    <source>
        <strain evidence="1">Expedition CK06-06</strain>
    </source>
</reference>
<dbReference type="EMBL" id="BARS01003220">
    <property type="protein sequence ID" value="GAF79454.1"/>
    <property type="molecule type" value="Genomic_DNA"/>
</dbReference>
<evidence type="ECO:0000313" key="1">
    <source>
        <dbReference type="EMBL" id="GAF79454.1"/>
    </source>
</evidence>
<dbReference type="PANTHER" id="PTHR30383:SF5">
    <property type="entry name" value="SGNH HYDROLASE-TYPE ESTERASE DOMAIN-CONTAINING PROTEIN"/>
    <property type="match status" value="1"/>
</dbReference>
<dbReference type="PANTHER" id="PTHR30383">
    <property type="entry name" value="THIOESTERASE 1/PROTEASE 1/LYSOPHOSPHOLIPASE L1"/>
    <property type="match status" value="1"/>
</dbReference>
<dbReference type="CDD" id="cd00229">
    <property type="entry name" value="SGNH_hydrolase"/>
    <property type="match status" value="1"/>
</dbReference>
<feature type="non-terminal residue" evidence="1">
    <location>
        <position position="225"/>
    </location>
</feature>
<organism evidence="1">
    <name type="scientific">marine sediment metagenome</name>
    <dbReference type="NCBI Taxonomy" id="412755"/>
    <lineage>
        <taxon>unclassified sequences</taxon>
        <taxon>metagenomes</taxon>
        <taxon>ecological metagenomes</taxon>
    </lineage>
</organism>
<name>X0SEP5_9ZZZZ</name>
<dbReference type="InterPro" id="IPR051532">
    <property type="entry name" value="Ester_Hydrolysis_Enzymes"/>
</dbReference>